<reference evidence="4 5" key="1">
    <citation type="submission" date="2020-08" db="EMBL/GenBank/DDBJ databases">
        <title>Genomic Encyclopedia of Type Strains, Phase IV (KMG-IV): sequencing the most valuable type-strain genomes for metagenomic binning, comparative biology and taxonomic classification.</title>
        <authorList>
            <person name="Goeker M."/>
        </authorList>
    </citation>
    <scope>NUCLEOTIDE SEQUENCE [LARGE SCALE GENOMIC DNA]</scope>
    <source>
        <strain evidence="4 5">DSM 23240</strain>
    </source>
</reference>
<dbReference type="Pfam" id="PF01614">
    <property type="entry name" value="IclR_C"/>
    <property type="match status" value="1"/>
</dbReference>
<dbReference type="GO" id="GO:0010181">
    <property type="term" value="F:FMN binding"/>
    <property type="evidence" value="ECO:0007669"/>
    <property type="project" value="InterPro"/>
</dbReference>
<evidence type="ECO:0000313" key="5">
    <source>
        <dbReference type="Proteomes" id="UP000571084"/>
    </source>
</evidence>
<dbReference type="RefSeq" id="WP_168056678.1">
    <property type="nucleotide sequence ID" value="NZ_JAAOZT010000012.1"/>
</dbReference>
<dbReference type="PANTHER" id="PTHR30466:SF11">
    <property type="entry name" value="FLAVIN-DEPENDENT MONOOXYGENASE, REDUCTASE SUBUNIT HSAB"/>
    <property type="match status" value="1"/>
</dbReference>
<dbReference type="SMART" id="SM00903">
    <property type="entry name" value="Flavin_Reduct"/>
    <property type="match status" value="1"/>
</dbReference>
<gene>
    <name evidence="4" type="ORF">HNR39_003054</name>
</gene>
<protein>
    <submittedName>
        <fullName evidence="4">Flavin reductase (DIM6/NTAB) family NADH-FMN oxidoreductase RutF</fullName>
    </submittedName>
</protein>
<evidence type="ECO:0000256" key="2">
    <source>
        <dbReference type="ARBA" id="ARBA00023002"/>
    </source>
</evidence>
<keyword evidence="2" id="KW-0560">Oxidoreductase</keyword>
<sequence>MSNSANDLALTPAQPSVIDPIELRRCLGAFVTGVTVITALDDDGAPIGMTVNSFNSVSLDPPLIVWSVRTNATSFPVYSKAKRFVVNILSEEQVDVSNRFAKSGPDRFEGIPVTAGIDGLPLIDGCSAYLECSTEATYPGGDHLLFLGRVTRILGTSRKPLAFGAGKYMVVHPHAPNADLGSGNVATLNAVQLARPCLEELNRETDKTVGLGVWGNMGPTLIWWVEARQPLDVRLRCGMVLPLLGSATGKVFAAFSAPQLTARYLEAEIASVQHIVDAPFGNRIAVEEHLALVRERKLGFIDDAIMIDINELGVSAVSAPVFDASGSIVLALTMMGAASSFTQDDPAVARLSDAARRLSVRLGYRA</sequence>
<dbReference type="SUPFAM" id="SSF50475">
    <property type="entry name" value="FMN-binding split barrel"/>
    <property type="match status" value="1"/>
</dbReference>
<accession>A0A840RTQ4</accession>
<dbReference type="Pfam" id="PF01613">
    <property type="entry name" value="Flavin_Reduct"/>
    <property type="match status" value="1"/>
</dbReference>
<dbReference type="InterPro" id="IPR050268">
    <property type="entry name" value="NADH-dep_flavin_reductase"/>
</dbReference>
<dbReference type="AlphaFoldDB" id="A0A840RTQ4"/>
<dbReference type="Proteomes" id="UP000571084">
    <property type="component" value="Unassembled WGS sequence"/>
</dbReference>
<name>A0A840RTQ4_9BURK</name>
<comment type="similarity">
    <text evidence="1">Belongs to the non-flavoprotein flavin reductase family.</text>
</comment>
<proteinExistence type="inferred from homology"/>
<dbReference type="InterPro" id="IPR002563">
    <property type="entry name" value="Flavin_Rdtase-like_dom"/>
</dbReference>
<feature type="domain" description="IclR-ED" evidence="3">
    <location>
        <begin position="176"/>
        <end position="364"/>
    </location>
</feature>
<dbReference type="PANTHER" id="PTHR30466">
    <property type="entry name" value="FLAVIN REDUCTASE"/>
    <property type="match status" value="1"/>
</dbReference>
<dbReference type="Gene3D" id="3.30.450.40">
    <property type="match status" value="1"/>
</dbReference>
<dbReference type="SUPFAM" id="SSF55781">
    <property type="entry name" value="GAF domain-like"/>
    <property type="match status" value="1"/>
</dbReference>
<comment type="caution">
    <text evidence="4">The sequence shown here is derived from an EMBL/GenBank/DDBJ whole genome shotgun (WGS) entry which is preliminary data.</text>
</comment>
<dbReference type="PROSITE" id="PS51078">
    <property type="entry name" value="ICLR_ED"/>
    <property type="match status" value="1"/>
</dbReference>
<dbReference type="Gene3D" id="2.30.110.10">
    <property type="entry name" value="Electron Transport, Fmn-binding Protein, Chain A"/>
    <property type="match status" value="1"/>
</dbReference>
<dbReference type="GO" id="GO:0042602">
    <property type="term" value="F:riboflavin reductase (NADPH) activity"/>
    <property type="evidence" value="ECO:0007669"/>
    <property type="project" value="TreeGrafter"/>
</dbReference>
<dbReference type="EMBL" id="JACHHQ010000006">
    <property type="protein sequence ID" value="MBB5201205.1"/>
    <property type="molecule type" value="Genomic_DNA"/>
</dbReference>
<evidence type="ECO:0000256" key="1">
    <source>
        <dbReference type="ARBA" id="ARBA00008898"/>
    </source>
</evidence>
<keyword evidence="5" id="KW-1185">Reference proteome</keyword>
<dbReference type="InterPro" id="IPR014757">
    <property type="entry name" value="Tscrpt_reg_IclR_C"/>
</dbReference>
<evidence type="ECO:0000313" key="4">
    <source>
        <dbReference type="EMBL" id="MBB5201205.1"/>
    </source>
</evidence>
<dbReference type="InterPro" id="IPR029016">
    <property type="entry name" value="GAF-like_dom_sf"/>
</dbReference>
<dbReference type="InterPro" id="IPR012349">
    <property type="entry name" value="Split_barrel_FMN-bd"/>
</dbReference>
<evidence type="ECO:0000259" key="3">
    <source>
        <dbReference type="PROSITE" id="PS51078"/>
    </source>
</evidence>
<organism evidence="4 5">
    <name type="scientific">Glaciimonas immobilis</name>
    <dbReference type="NCBI Taxonomy" id="728004"/>
    <lineage>
        <taxon>Bacteria</taxon>
        <taxon>Pseudomonadati</taxon>
        <taxon>Pseudomonadota</taxon>
        <taxon>Betaproteobacteria</taxon>
        <taxon>Burkholderiales</taxon>
        <taxon>Oxalobacteraceae</taxon>
        <taxon>Glaciimonas</taxon>
    </lineage>
</organism>